<evidence type="ECO:0000256" key="3">
    <source>
        <dbReference type="ARBA" id="ARBA00022827"/>
    </source>
</evidence>
<dbReference type="GO" id="GO:0047571">
    <property type="term" value="F:3-oxosteroid 1-dehydrogenase activity"/>
    <property type="evidence" value="ECO:0007669"/>
    <property type="project" value="UniProtKB-EC"/>
</dbReference>
<dbReference type="PANTHER" id="PTHR43400">
    <property type="entry name" value="FUMARATE REDUCTASE"/>
    <property type="match status" value="1"/>
</dbReference>
<dbReference type="SUPFAM" id="SSF51905">
    <property type="entry name" value="FAD/NAD(P)-binding domain"/>
    <property type="match status" value="1"/>
</dbReference>
<evidence type="ECO:0000256" key="9">
    <source>
        <dbReference type="ARBA" id="ARBA00069709"/>
    </source>
</evidence>
<gene>
    <name evidence="11" type="ORF">QBL07_06315</name>
</gene>
<keyword evidence="5" id="KW-0443">Lipid metabolism</keyword>
<comment type="caution">
    <text evidence="11">The sequence shown here is derived from an EMBL/GenBank/DDBJ whole genome shotgun (WGS) entry which is preliminary data.</text>
</comment>
<dbReference type="EMBL" id="JARUXG010000002">
    <property type="protein sequence ID" value="MDG6780445.1"/>
    <property type="molecule type" value="Genomic_DNA"/>
</dbReference>
<keyword evidence="5" id="KW-0753">Steroid metabolism</keyword>
<accession>A0AAW6R7U0</accession>
<feature type="domain" description="FAD-dependent oxidoreductase 2 FAD-binding" evidence="10">
    <location>
        <begin position="13"/>
        <end position="534"/>
    </location>
</feature>
<evidence type="ECO:0000256" key="8">
    <source>
        <dbReference type="ARBA" id="ARBA00066536"/>
    </source>
</evidence>
<comment type="catalytic activity">
    <reaction evidence="6">
        <text>a 3-oxosteroid + A = a 3-oxo-Delta(1)-steroid + AH2</text>
        <dbReference type="Rhea" id="RHEA:13329"/>
        <dbReference type="ChEBI" id="CHEBI:13193"/>
        <dbReference type="ChEBI" id="CHEBI:17499"/>
        <dbReference type="ChEBI" id="CHEBI:20156"/>
        <dbReference type="ChEBI" id="CHEBI:47788"/>
        <dbReference type="EC" id="1.3.99.4"/>
    </reaction>
</comment>
<evidence type="ECO:0000256" key="5">
    <source>
        <dbReference type="ARBA" id="ARBA00023221"/>
    </source>
</evidence>
<dbReference type="InterPro" id="IPR036188">
    <property type="entry name" value="FAD/NAD-bd_sf"/>
</dbReference>
<evidence type="ECO:0000256" key="6">
    <source>
        <dbReference type="ARBA" id="ARBA00051951"/>
    </source>
</evidence>
<evidence type="ECO:0000313" key="11">
    <source>
        <dbReference type="EMBL" id="MDG6780445.1"/>
    </source>
</evidence>
<dbReference type="RefSeq" id="WP_005193962.1">
    <property type="nucleotide sequence ID" value="NZ_CP136136.1"/>
</dbReference>
<evidence type="ECO:0000256" key="4">
    <source>
        <dbReference type="ARBA" id="ARBA00023002"/>
    </source>
</evidence>
<dbReference type="FunFam" id="3.50.50.60:FF:000208">
    <property type="entry name" value="3-ketosteroid dehydrogenase"/>
    <property type="match status" value="1"/>
</dbReference>
<proteinExistence type="inferred from homology"/>
<dbReference type="PANTHER" id="PTHR43400:SF10">
    <property type="entry name" value="3-OXOSTEROID 1-DEHYDROGENASE"/>
    <property type="match status" value="1"/>
</dbReference>
<name>A0AAW6R7U0_GORRU</name>
<dbReference type="EC" id="1.3.99.4" evidence="8"/>
<evidence type="ECO:0000256" key="2">
    <source>
        <dbReference type="ARBA" id="ARBA00022630"/>
    </source>
</evidence>
<reference evidence="11" key="1">
    <citation type="submission" date="2023-04" db="EMBL/GenBank/DDBJ databases">
        <title>Characterization and analysis of the complete genome of Gordonia rubripertincta 112, the degrader of aromatic and aliphatic compounds.</title>
        <authorList>
            <person name="Frantsuzova E."/>
            <person name="Bogun A."/>
            <person name="Delegan Y."/>
        </authorList>
    </citation>
    <scope>NUCLEOTIDE SEQUENCE</scope>
    <source>
        <strain evidence="11">112</strain>
    </source>
</reference>
<dbReference type="InterPro" id="IPR050315">
    <property type="entry name" value="FAD-oxidoreductase_2"/>
</dbReference>
<evidence type="ECO:0000256" key="1">
    <source>
        <dbReference type="ARBA" id="ARBA00001974"/>
    </source>
</evidence>
<dbReference type="NCBIfam" id="NF009473">
    <property type="entry name" value="PRK12835.1"/>
    <property type="match status" value="1"/>
</dbReference>
<dbReference type="InterPro" id="IPR027477">
    <property type="entry name" value="Succ_DH/fumarate_Rdtase_cat_sf"/>
</dbReference>
<keyword evidence="4" id="KW-0560">Oxidoreductase</keyword>
<dbReference type="AlphaFoldDB" id="A0AAW6R7U0"/>
<sequence length="579" mass="62241">MTDAANDFDHLVDFLIVGSGGGGMAAGITAAHNGLDTLIIDKGATYGGSTAISGGGIWIPNAPTLVDKGVVDSRESVRRYLDILTEEKVPADRLDAFVDEGPKLMKMLEASPHMKMYWVKGYADYHPELDGGRPLGRTIECKPFDTRALKEDEKYQRPNSMKGPLGLWVTSKDYHDLAMVKRTWRGRKASLVAAWRVSSNLIRRRHMATGGRALVARMRMILKDAGVPLWLETSMVELITDGNGTVTGVVAQRKGETIRIGARRGVLLATGGFDHNREMREQYLPALGAPDISAGARENVGDGIIAGQKLGAAVDLMDDAWWMPSVFHPMGAVIPLVSERCIPASVIVGTAGRRFTNESAPYVNFVHDQLDGGHVPAWFIMDTKAKNRYPFAQVLPNVPFPQGFYDSGVIHKADTLEELAQKAGIDADGLVATVARFNGFARAGVDTDFGRGDSAYDRYYGDPTMKNPNLDEIVKGPFYAIRCEAGDLGTKGGLVCDADSRVLREDGSVIRGLYATGNTSASVMGHEYAGAGATIGPAMVFGYIAANHIAANHIAANHVAANDGDDDLSDESLVDTTSA</sequence>
<evidence type="ECO:0000256" key="7">
    <source>
        <dbReference type="ARBA" id="ARBA00061147"/>
    </source>
</evidence>
<dbReference type="InterPro" id="IPR003953">
    <property type="entry name" value="FAD-dep_OxRdtase_2_FAD-bd"/>
</dbReference>
<protein>
    <recommendedName>
        <fullName evidence="9">3-oxosteroid 1-dehydrogenase</fullName>
        <ecNumber evidence="8">1.3.99.4</ecNumber>
    </recommendedName>
</protein>
<comment type="cofactor">
    <cofactor evidence="1">
        <name>FAD</name>
        <dbReference type="ChEBI" id="CHEBI:57692"/>
    </cofactor>
</comment>
<dbReference type="PRINTS" id="PR00411">
    <property type="entry name" value="PNDRDTASEI"/>
</dbReference>
<evidence type="ECO:0000259" key="10">
    <source>
        <dbReference type="Pfam" id="PF00890"/>
    </source>
</evidence>
<dbReference type="GO" id="GO:0008202">
    <property type="term" value="P:steroid metabolic process"/>
    <property type="evidence" value="ECO:0007669"/>
    <property type="project" value="UniProtKB-KW"/>
</dbReference>
<organism evidence="11">
    <name type="scientific">Gordonia rubripertincta</name>
    <name type="common">Rhodococcus corallinus</name>
    <dbReference type="NCBI Taxonomy" id="36822"/>
    <lineage>
        <taxon>Bacteria</taxon>
        <taxon>Bacillati</taxon>
        <taxon>Actinomycetota</taxon>
        <taxon>Actinomycetes</taxon>
        <taxon>Mycobacteriales</taxon>
        <taxon>Gordoniaceae</taxon>
        <taxon>Gordonia</taxon>
    </lineage>
</organism>
<keyword evidence="3" id="KW-0274">FAD</keyword>
<keyword evidence="2" id="KW-0285">Flavoprotein</keyword>
<dbReference type="SUPFAM" id="SSF56425">
    <property type="entry name" value="Succinate dehydrogenase/fumarate reductase flavoprotein, catalytic domain"/>
    <property type="match status" value="1"/>
</dbReference>
<dbReference type="Gene3D" id="3.50.50.60">
    <property type="entry name" value="FAD/NAD(P)-binding domain"/>
    <property type="match status" value="2"/>
</dbReference>
<comment type="similarity">
    <text evidence="7">Belongs to the FAD-dependent oxidoreductase 2 family. 3-oxosteroid dehydrogenase subfamily.</text>
</comment>
<dbReference type="Pfam" id="PF00890">
    <property type="entry name" value="FAD_binding_2"/>
    <property type="match status" value="1"/>
</dbReference>